<feature type="non-terminal residue" evidence="1">
    <location>
        <position position="1"/>
    </location>
</feature>
<evidence type="ECO:0000313" key="1">
    <source>
        <dbReference type="EMBL" id="CAH2208324.1"/>
    </source>
</evidence>
<dbReference type="AlphaFoldDB" id="A0A8S4QCJ6"/>
<organism evidence="1 2">
    <name type="scientific">Pararge aegeria aegeria</name>
    <dbReference type="NCBI Taxonomy" id="348720"/>
    <lineage>
        <taxon>Eukaryota</taxon>
        <taxon>Metazoa</taxon>
        <taxon>Ecdysozoa</taxon>
        <taxon>Arthropoda</taxon>
        <taxon>Hexapoda</taxon>
        <taxon>Insecta</taxon>
        <taxon>Pterygota</taxon>
        <taxon>Neoptera</taxon>
        <taxon>Endopterygota</taxon>
        <taxon>Lepidoptera</taxon>
        <taxon>Glossata</taxon>
        <taxon>Ditrysia</taxon>
        <taxon>Papilionoidea</taxon>
        <taxon>Nymphalidae</taxon>
        <taxon>Satyrinae</taxon>
        <taxon>Satyrini</taxon>
        <taxon>Parargina</taxon>
        <taxon>Pararge</taxon>
    </lineage>
</organism>
<accession>A0A8S4QCJ6</accession>
<keyword evidence="2" id="KW-1185">Reference proteome</keyword>
<comment type="caution">
    <text evidence="1">The sequence shown here is derived from an EMBL/GenBank/DDBJ whole genome shotgun (WGS) entry which is preliminary data.</text>
</comment>
<gene>
    <name evidence="1" type="primary">jg26646</name>
    <name evidence="1" type="ORF">PAEG_LOCUS940</name>
</gene>
<dbReference type="Proteomes" id="UP000838756">
    <property type="component" value="Unassembled WGS sequence"/>
</dbReference>
<proteinExistence type="predicted"/>
<sequence>VAIATGESPARVHRPPYRHYMTRIHEDVLDNTGPVDAHTDCPKELPSELRRRAEEEAAKIDPACHCEDDQVKSTVKFAMGTYRSILADYFRYFKIL</sequence>
<evidence type="ECO:0000313" key="2">
    <source>
        <dbReference type="Proteomes" id="UP000838756"/>
    </source>
</evidence>
<name>A0A8S4QCJ6_9NEOP</name>
<dbReference type="EMBL" id="CAKXAJ010003128">
    <property type="protein sequence ID" value="CAH2208324.1"/>
    <property type="molecule type" value="Genomic_DNA"/>
</dbReference>
<reference evidence="1" key="1">
    <citation type="submission" date="2022-03" db="EMBL/GenBank/DDBJ databases">
        <authorList>
            <person name="Lindestad O."/>
        </authorList>
    </citation>
    <scope>NUCLEOTIDE SEQUENCE</scope>
</reference>
<protein>
    <submittedName>
        <fullName evidence="1">Jg26646 protein</fullName>
    </submittedName>
</protein>